<dbReference type="GO" id="GO:0003824">
    <property type="term" value="F:catalytic activity"/>
    <property type="evidence" value="ECO:0007669"/>
    <property type="project" value="InterPro"/>
</dbReference>
<dbReference type="PROSITE" id="PS51340">
    <property type="entry name" value="MOSC"/>
    <property type="match status" value="1"/>
</dbReference>
<proteinExistence type="predicted"/>
<name>A0A841I414_9DEIO</name>
<dbReference type="Proteomes" id="UP000569951">
    <property type="component" value="Unassembled WGS sequence"/>
</dbReference>
<keyword evidence="3" id="KW-1185">Reference proteome</keyword>
<dbReference type="SUPFAM" id="SSF50800">
    <property type="entry name" value="PK beta-barrel domain-like"/>
    <property type="match status" value="1"/>
</dbReference>
<evidence type="ECO:0000313" key="2">
    <source>
        <dbReference type="EMBL" id="MBB6099776.1"/>
    </source>
</evidence>
<dbReference type="AlphaFoldDB" id="A0A841I414"/>
<dbReference type="GO" id="GO:0030170">
    <property type="term" value="F:pyridoxal phosphate binding"/>
    <property type="evidence" value="ECO:0007669"/>
    <property type="project" value="InterPro"/>
</dbReference>
<evidence type="ECO:0000313" key="3">
    <source>
        <dbReference type="Proteomes" id="UP000569951"/>
    </source>
</evidence>
<dbReference type="EMBL" id="JACHHG010000015">
    <property type="protein sequence ID" value="MBB6099776.1"/>
    <property type="molecule type" value="Genomic_DNA"/>
</dbReference>
<dbReference type="GO" id="GO:0030151">
    <property type="term" value="F:molybdenum ion binding"/>
    <property type="evidence" value="ECO:0007669"/>
    <property type="project" value="InterPro"/>
</dbReference>
<feature type="domain" description="MOSC" evidence="1">
    <location>
        <begin position="1"/>
        <end position="35"/>
    </location>
</feature>
<organism evidence="2 3">
    <name type="scientific">Deinobacterium chartae</name>
    <dbReference type="NCBI Taxonomy" id="521158"/>
    <lineage>
        <taxon>Bacteria</taxon>
        <taxon>Thermotogati</taxon>
        <taxon>Deinococcota</taxon>
        <taxon>Deinococci</taxon>
        <taxon>Deinococcales</taxon>
        <taxon>Deinococcaceae</taxon>
        <taxon>Deinobacterium</taxon>
    </lineage>
</organism>
<sequence>MLKRGAGGRLIRKAGIMALVLEGGEVRPGDRIRVALPPEPHLPLERV</sequence>
<dbReference type="InterPro" id="IPR005302">
    <property type="entry name" value="MoCF_Sase_C"/>
</dbReference>
<protein>
    <submittedName>
        <fullName evidence="2">MOSC domain-containing protein YiiM</fullName>
    </submittedName>
</protein>
<gene>
    <name evidence="2" type="ORF">HNR42_003234</name>
</gene>
<dbReference type="Gene3D" id="2.40.33.20">
    <property type="entry name" value="PK beta-barrel domain-like"/>
    <property type="match status" value="1"/>
</dbReference>
<dbReference type="InterPro" id="IPR011037">
    <property type="entry name" value="Pyrv_Knase-like_insert_dom_sf"/>
</dbReference>
<reference evidence="2 3" key="1">
    <citation type="submission" date="2020-08" db="EMBL/GenBank/DDBJ databases">
        <title>Genomic Encyclopedia of Type Strains, Phase IV (KMG-IV): sequencing the most valuable type-strain genomes for metagenomic binning, comparative biology and taxonomic classification.</title>
        <authorList>
            <person name="Goeker M."/>
        </authorList>
    </citation>
    <scope>NUCLEOTIDE SEQUENCE [LARGE SCALE GENOMIC DNA]</scope>
    <source>
        <strain evidence="2 3">DSM 21458</strain>
    </source>
</reference>
<comment type="caution">
    <text evidence="2">The sequence shown here is derived from an EMBL/GenBank/DDBJ whole genome shotgun (WGS) entry which is preliminary data.</text>
</comment>
<dbReference type="RefSeq" id="WP_246351658.1">
    <property type="nucleotide sequence ID" value="NZ_JACHHG010000015.1"/>
</dbReference>
<accession>A0A841I414</accession>
<evidence type="ECO:0000259" key="1">
    <source>
        <dbReference type="PROSITE" id="PS51340"/>
    </source>
</evidence>